<name>A0AAW2XQN0_9LAMI</name>
<organism evidence="2">
    <name type="scientific">Sesamum latifolium</name>
    <dbReference type="NCBI Taxonomy" id="2727402"/>
    <lineage>
        <taxon>Eukaryota</taxon>
        <taxon>Viridiplantae</taxon>
        <taxon>Streptophyta</taxon>
        <taxon>Embryophyta</taxon>
        <taxon>Tracheophyta</taxon>
        <taxon>Spermatophyta</taxon>
        <taxon>Magnoliopsida</taxon>
        <taxon>eudicotyledons</taxon>
        <taxon>Gunneridae</taxon>
        <taxon>Pentapetalae</taxon>
        <taxon>asterids</taxon>
        <taxon>lamiids</taxon>
        <taxon>Lamiales</taxon>
        <taxon>Pedaliaceae</taxon>
        <taxon>Sesamum</taxon>
    </lineage>
</organism>
<evidence type="ECO:0000259" key="1">
    <source>
        <dbReference type="Pfam" id="PF03732"/>
    </source>
</evidence>
<dbReference type="PANTHER" id="PTHR33223:SF10">
    <property type="entry name" value="AMINOTRANSFERASE-LIKE PLANT MOBILE DOMAIN-CONTAINING PROTEIN"/>
    <property type="match status" value="1"/>
</dbReference>
<reference evidence="2" key="2">
    <citation type="journal article" date="2024" name="Plant">
        <title>Genomic evolution and insights into agronomic trait innovations of Sesamum species.</title>
        <authorList>
            <person name="Miao H."/>
            <person name="Wang L."/>
            <person name="Qu L."/>
            <person name="Liu H."/>
            <person name="Sun Y."/>
            <person name="Le M."/>
            <person name="Wang Q."/>
            <person name="Wei S."/>
            <person name="Zheng Y."/>
            <person name="Lin W."/>
            <person name="Duan Y."/>
            <person name="Cao H."/>
            <person name="Xiong S."/>
            <person name="Wang X."/>
            <person name="Wei L."/>
            <person name="Li C."/>
            <person name="Ma Q."/>
            <person name="Ju M."/>
            <person name="Zhao R."/>
            <person name="Li G."/>
            <person name="Mu C."/>
            <person name="Tian Q."/>
            <person name="Mei H."/>
            <person name="Zhang T."/>
            <person name="Gao T."/>
            <person name="Zhang H."/>
        </authorList>
    </citation>
    <scope>NUCLEOTIDE SEQUENCE</scope>
    <source>
        <strain evidence="2">KEN1</strain>
    </source>
</reference>
<sequence>MPPGGRRLEILLPESQKVPPQWLARFEHLQKAVMADELLMNCRTPAIAEYVGTSDPMEHLSQFENAALLHRYTDEIKCRVFVTTFARVAQQCSKLRKTELSLFTVRQKDNEPLKEYLQRFNAVALEVPSATQEVKASAFSQGLLDGDFFKSLAKKPVFKFDALLARAAKSINMEDAQAAKRESRGEK</sequence>
<dbReference type="EMBL" id="JACGWN010000003">
    <property type="protein sequence ID" value="KAL0455237.1"/>
    <property type="molecule type" value="Genomic_DNA"/>
</dbReference>
<comment type="caution">
    <text evidence="2">The sequence shown here is derived from an EMBL/GenBank/DDBJ whole genome shotgun (WGS) entry which is preliminary data.</text>
</comment>
<protein>
    <recommendedName>
        <fullName evidence="1">Retrotransposon gag domain-containing protein</fullName>
    </recommendedName>
</protein>
<reference evidence="2" key="1">
    <citation type="submission" date="2020-06" db="EMBL/GenBank/DDBJ databases">
        <authorList>
            <person name="Li T."/>
            <person name="Hu X."/>
            <person name="Zhang T."/>
            <person name="Song X."/>
            <person name="Zhang H."/>
            <person name="Dai N."/>
            <person name="Sheng W."/>
            <person name="Hou X."/>
            <person name="Wei L."/>
        </authorList>
    </citation>
    <scope>NUCLEOTIDE SEQUENCE</scope>
    <source>
        <strain evidence="2">KEN1</strain>
        <tissue evidence="2">Leaf</tissue>
    </source>
</reference>
<gene>
    <name evidence="2" type="ORF">Slati_0862900</name>
</gene>
<evidence type="ECO:0000313" key="2">
    <source>
        <dbReference type="EMBL" id="KAL0455237.1"/>
    </source>
</evidence>
<dbReference type="InterPro" id="IPR005162">
    <property type="entry name" value="Retrotrans_gag_dom"/>
</dbReference>
<dbReference type="Pfam" id="PF03732">
    <property type="entry name" value="Retrotrans_gag"/>
    <property type="match status" value="1"/>
</dbReference>
<proteinExistence type="predicted"/>
<dbReference type="PANTHER" id="PTHR33223">
    <property type="entry name" value="CCHC-TYPE DOMAIN-CONTAINING PROTEIN"/>
    <property type="match status" value="1"/>
</dbReference>
<feature type="domain" description="Retrotransposon gag" evidence="1">
    <location>
        <begin position="81"/>
        <end position="144"/>
    </location>
</feature>
<accession>A0AAW2XQN0</accession>
<dbReference type="AlphaFoldDB" id="A0AAW2XQN0"/>